<dbReference type="GO" id="GO:0016491">
    <property type="term" value="F:oxidoreductase activity"/>
    <property type="evidence" value="ECO:0007669"/>
    <property type="project" value="UniProtKB-KW"/>
</dbReference>
<dbReference type="PRINTS" id="PR00411">
    <property type="entry name" value="PNDRDTASEI"/>
</dbReference>
<dbReference type="InterPro" id="IPR003953">
    <property type="entry name" value="FAD-dep_OxRdtase_2_FAD-bd"/>
</dbReference>
<evidence type="ECO:0000256" key="1">
    <source>
        <dbReference type="ARBA" id="ARBA00022630"/>
    </source>
</evidence>
<dbReference type="AlphaFoldDB" id="A0A6B1FYS1"/>
<comment type="caution">
    <text evidence="5">The sequence shown here is derived from an EMBL/GenBank/DDBJ whole genome shotgun (WGS) entry which is preliminary data.</text>
</comment>
<evidence type="ECO:0000259" key="4">
    <source>
        <dbReference type="Pfam" id="PF00890"/>
    </source>
</evidence>
<keyword evidence="1" id="KW-0285">Flavoprotein</keyword>
<dbReference type="InterPro" id="IPR036188">
    <property type="entry name" value="FAD/NAD-bd_sf"/>
</dbReference>
<name>A0A6B1FYS1_9CHLR</name>
<dbReference type="SUPFAM" id="SSF51905">
    <property type="entry name" value="FAD/NAD(P)-binding domain"/>
    <property type="match status" value="1"/>
</dbReference>
<reference evidence="5" key="1">
    <citation type="submission" date="2019-09" db="EMBL/GenBank/DDBJ databases">
        <title>Characterisation of the sponge microbiome using genome-centric metagenomics.</title>
        <authorList>
            <person name="Engelberts J.P."/>
            <person name="Robbins S.J."/>
            <person name="De Goeij J.M."/>
            <person name="Aranda M."/>
            <person name="Bell S.C."/>
            <person name="Webster N.S."/>
        </authorList>
    </citation>
    <scope>NUCLEOTIDE SEQUENCE</scope>
    <source>
        <strain evidence="5">SB0675_bin_29</strain>
    </source>
</reference>
<keyword evidence="2" id="KW-0560">Oxidoreductase</keyword>
<dbReference type="Pfam" id="PF00890">
    <property type="entry name" value="FAD_binding_2"/>
    <property type="match status" value="1"/>
</dbReference>
<feature type="domain" description="FAD-dependent oxidoreductase 2 FAD-binding" evidence="4">
    <location>
        <begin position="3"/>
        <end position="439"/>
    </location>
</feature>
<organism evidence="5">
    <name type="scientific">Caldilineaceae bacterium SB0675_bin_29</name>
    <dbReference type="NCBI Taxonomy" id="2605266"/>
    <lineage>
        <taxon>Bacteria</taxon>
        <taxon>Bacillati</taxon>
        <taxon>Chloroflexota</taxon>
        <taxon>Caldilineae</taxon>
        <taxon>Caldilineales</taxon>
        <taxon>Caldilineaceae</taxon>
    </lineage>
</organism>
<evidence type="ECO:0000256" key="3">
    <source>
        <dbReference type="SAM" id="MobiDB-lite"/>
    </source>
</evidence>
<dbReference type="EMBL" id="VYDA01000480">
    <property type="protein sequence ID" value="MYH62702.1"/>
    <property type="molecule type" value="Genomic_DNA"/>
</dbReference>
<gene>
    <name evidence="5" type="ORF">F4148_13425</name>
</gene>
<proteinExistence type="predicted"/>
<evidence type="ECO:0000313" key="5">
    <source>
        <dbReference type="EMBL" id="MYH62702.1"/>
    </source>
</evidence>
<evidence type="ECO:0000256" key="2">
    <source>
        <dbReference type="ARBA" id="ARBA00023002"/>
    </source>
</evidence>
<accession>A0A6B1FYS1</accession>
<feature type="compositionally biased region" description="Basic and acidic residues" evidence="3">
    <location>
        <begin position="114"/>
        <end position="124"/>
    </location>
</feature>
<dbReference type="Gene3D" id="3.50.50.60">
    <property type="entry name" value="FAD/NAD(P)-binding domain"/>
    <property type="match status" value="1"/>
</dbReference>
<feature type="region of interest" description="Disordered" evidence="3">
    <location>
        <begin position="111"/>
        <end position="132"/>
    </location>
</feature>
<sequence>MLDLLVIGAGLTGLFAAYTAARAGLRVRVIAHGAGATHWHAGTVDLIGYLPNKEEAVTDWTQALPELPPAHPYRILGNEAVAIAMNEFQRLTAAAGLPYVRAGTAIDLTASSQQDERISQRSDSDEQVNDPNLGRNYQLISPVGAPRPVYLAPAAQQAANLEVDRPMVIIGLEGMPDFYPDLIAENLQRQGHRARSATVPLSRVTKRRDNNPLHIARLLDQPATQEHLTQMVVDVTAADERVGLPAILGLYSHLPLLKKIHQAIVNRGPETTQSCGGQGSGCSAFEIPTLPPSVPGLRLDAALRTQLTSLGVRVEIGMEVRGFHATGRRIQWIETETGSRPLRHTARNYLLATGGILGGGIYADRCGSVKETVFDLPLTAPQTRSQWTRPLFLDAKGHPIFQAGVNVDDCFRPLDEAGAPVYDNLWAAGSILAHTDPIRERSREGIAIATGYAAANGVVTSQKRQRSPQIPGHRLYAKRNRELCRPQPERLHKVQHLHQLLPGLRRD</sequence>
<protein>
    <submittedName>
        <fullName evidence="5">Anaerobic glycerol-3-phosphate dehydrogenase subunit B</fullName>
    </submittedName>
</protein>